<dbReference type="NCBIfam" id="TIGR00393">
    <property type="entry name" value="kpsF"/>
    <property type="match status" value="1"/>
</dbReference>
<evidence type="ECO:0000313" key="8">
    <source>
        <dbReference type="Proteomes" id="UP000318081"/>
    </source>
</evidence>
<evidence type="ECO:0000256" key="4">
    <source>
        <dbReference type="PROSITE-ProRule" id="PRU00703"/>
    </source>
</evidence>
<organism evidence="7 8">
    <name type="scientific">Stieleria magnilauensis</name>
    <dbReference type="NCBI Taxonomy" id="2527963"/>
    <lineage>
        <taxon>Bacteria</taxon>
        <taxon>Pseudomonadati</taxon>
        <taxon>Planctomycetota</taxon>
        <taxon>Planctomycetia</taxon>
        <taxon>Pirellulales</taxon>
        <taxon>Pirellulaceae</taxon>
        <taxon>Stieleria</taxon>
    </lineage>
</organism>
<evidence type="ECO:0000259" key="6">
    <source>
        <dbReference type="PROSITE" id="PS51464"/>
    </source>
</evidence>
<name>A0ABX5XLN5_9BACT</name>
<dbReference type="CDD" id="cd05014">
    <property type="entry name" value="SIS_Kpsf"/>
    <property type="match status" value="1"/>
</dbReference>
<dbReference type="SUPFAM" id="SSF54631">
    <property type="entry name" value="CBS-domain pair"/>
    <property type="match status" value="1"/>
</dbReference>
<dbReference type="InterPro" id="IPR001347">
    <property type="entry name" value="SIS_dom"/>
</dbReference>
<feature type="domain" description="CBS" evidence="5">
    <location>
        <begin position="284"/>
        <end position="333"/>
    </location>
</feature>
<evidence type="ECO:0000256" key="2">
    <source>
        <dbReference type="ARBA" id="ARBA00022737"/>
    </source>
</evidence>
<dbReference type="PANTHER" id="PTHR42745">
    <property type="match status" value="1"/>
</dbReference>
<evidence type="ECO:0000313" key="7">
    <source>
        <dbReference type="EMBL" id="QDV82904.1"/>
    </source>
</evidence>
<dbReference type="SMART" id="SM00116">
    <property type="entry name" value="CBS"/>
    <property type="match status" value="2"/>
</dbReference>
<dbReference type="GO" id="GO:0019146">
    <property type="term" value="F:arabinose-5-phosphate isomerase activity"/>
    <property type="evidence" value="ECO:0007669"/>
    <property type="project" value="UniProtKB-EC"/>
</dbReference>
<dbReference type="InterPro" id="IPR035474">
    <property type="entry name" value="SIS_Kpsf"/>
</dbReference>
<evidence type="ECO:0000256" key="1">
    <source>
        <dbReference type="ARBA" id="ARBA00008165"/>
    </source>
</evidence>
<dbReference type="EC" id="5.3.1.13" evidence="7"/>
<dbReference type="PROSITE" id="PS51371">
    <property type="entry name" value="CBS"/>
    <property type="match status" value="2"/>
</dbReference>
<protein>
    <submittedName>
        <fullName evidence="7">Arabinose 5-phosphate isomerase KpsF</fullName>
        <ecNumber evidence="7">5.3.1.13</ecNumber>
    </submittedName>
</protein>
<feature type="domain" description="CBS" evidence="5">
    <location>
        <begin position="217"/>
        <end position="275"/>
    </location>
</feature>
<feature type="domain" description="SIS" evidence="6">
    <location>
        <begin position="47"/>
        <end position="192"/>
    </location>
</feature>
<dbReference type="Proteomes" id="UP000318081">
    <property type="component" value="Chromosome"/>
</dbReference>
<keyword evidence="8" id="KW-1185">Reference proteome</keyword>
<dbReference type="Gene3D" id="3.40.50.10490">
    <property type="entry name" value="Glucose-6-phosphate isomerase like protein, domain 1"/>
    <property type="match status" value="1"/>
</dbReference>
<evidence type="ECO:0000256" key="3">
    <source>
        <dbReference type="ARBA" id="ARBA00023122"/>
    </source>
</evidence>
<dbReference type="InterPro" id="IPR000644">
    <property type="entry name" value="CBS_dom"/>
</dbReference>
<evidence type="ECO:0000259" key="5">
    <source>
        <dbReference type="PROSITE" id="PS51371"/>
    </source>
</evidence>
<dbReference type="PROSITE" id="PS51464">
    <property type="entry name" value="SIS"/>
    <property type="match status" value="1"/>
</dbReference>
<dbReference type="InterPro" id="IPR050986">
    <property type="entry name" value="GutQ/KpsF_isomerases"/>
</dbReference>
<dbReference type="PANTHER" id="PTHR42745:SF1">
    <property type="entry name" value="ARABINOSE 5-PHOSPHATE ISOMERASE KDSD"/>
    <property type="match status" value="1"/>
</dbReference>
<dbReference type="InterPro" id="IPR046342">
    <property type="entry name" value="CBS_dom_sf"/>
</dbReference>
<dbReference type="Pfam" id="PF00571">
    <property type="entry name" value="CBS"/>
    <property type="match status" value="2"/>
</dbReference>
<keyword evidence="3 4" id="KW-0129">CBS domain</keyword>
<accession>A0ABX5XLN5</accession>
<dbReference type="InterPro" id="IPR004800">
    <property type="entry name" value="KdsD/KpsF-type"/>
</dbReference>
<comment type="similarity">
    <text evidence="1">Belongs to the SIS family. GutQ/KpsF subfamily.</text>
</comment>
<dbReference type="Gene3D" id="3.10.580.10">
    <property type="entry name" value="CBS-domain"/>
    <property type="match status" value="1"/>
</dbReference>
<dbReference type="Pfam" id="PF01380">
    <property type="entry name" value="SIS"/>
    <property type="match status" value="1"/>
</dbReference>
<keyword evidence="7" id="KW-0413">Isomerase</keyword>
<dbReference type="SUPFAM" id="SSF53697">
    <property type="entry name" value="SIS domain"/>
    <property type="match status" value="1"/>
</dbReference>
<dbReference type="EMBL" id="CP036432">
    <property type="protein sequence ID" value="QDV82904.1"/>
    <property type="molecule type" value="Genomic_DNA"/>
</dbReference>
<keyword evidence="2" id="KW-0677">Repeat</keyword>
<proteinExistence type="inferred from homology"/>
<reference evidence="7 8" key="1">
    <citation type="submission" date="2019-02" db="EMBL/GenBank/DDBJ databases">
        <title>Deep-cultivation of Planctomycetes and their phenomic and genomic characterization uncovers novel biology.</title>
        <authorList>
            <person name="Wiegand S."/>
            <person name="Jogler M."/>
            <person name="Boedeker C."/>
            <person name="Pinto D."/>
            <person name="Vollmers J."/>
            <person name="Rivas-Marin E."/>
            <person name="Kohn T."/>
            <person name="Peeters S.H."/>
            <person name="Heuer A."/>
            <person name="Rast P."/>
            <person name="Oberbeckmann S."/>
            <person name="Bunk B."/>
            <person name="Jeske O."/>
            <person name="Meyerdierks A."/>
            <person name="Storesund J.E."/>
            <person name="Kallscheuer N."/>
            <person name="Luecker S."/>
            <person name="Lage O.M."/>
            <person name="Pohl T."/>
            <person name="Merkel B.J."/>
            <person name="Hornburger P."/>
            <person name="Mueller R.-W."/>
            <person name="Bruemmer F."/>
            <person name="Labrenz M."/>
            <person name="Spormann A.M."/>
            <person name="Op den Camp H."/>
            <person name="Overmann J."/>
            <person name="Amann R."/>
            <person name="Jetten M.S.M."/>
            <person name="Mascher T."/>
            <person name="Medema M.H."/>
            <person name="Devos D.P."/>
            <person name="Kaster A.-K."/>
            <person name="Ovreas L."/>
            <person name="Rohde M."/>
            <person name="Galperin M.Y."/>
            <person name="Jogler C."/>
        </authorList>
    </citation>
    <scope>NUCLEOTIDE SEQUENCE [LARGE SCALE GENOMIC DNA]</scope>
    <source>
        <strain evidence="7 8">TBK1r</strain>
    </source>
</reference>
<sequence>MSHTAEKTGCLFDAFCRILSKEREALQLVETHLASHRDAIQNAGRILGQCRDDGDRHGRLVVSGVGKAGIIGRKVAATFSSTGISATFLHPVEALHGDLGFVRPCDTGLLFSYSGETIEVVRLAGEMRRTGCSLVSVTKSRDSSLGVLCDSSIEIGHVDEACSVGLAPSSSTTAMLAIGDALALGVAQSNGFSEQEFAKYHPAGSLGLRTRSVAAEMRTGVRMVCILPETPIREVLELVSQAKTGAAVLQDHTGKLYGIFTDGDLRRALLVGGSVLRQPVALFATAPCRAIRQTQSLSDAVRLFSQTGVDDLPVVSDEGTVVGLLVLKDIAKF</sequence>
<dbReference type="InterPro" id="IPR046348">
    <property type="entry name" value="SIS_dom_sf"/>
</dbReference>
<gene>
    <name evidence="7" type="primary">kpsF</name>
    <name evidence="7" type="ORF">TBK1r_18360</name>
</gene>